<comment type="caution">
    <text evidence="2">The sequence shown here is derived from an EMBL/GenBank/DDBJ whole genome shotgun (WGS) entry which is preliminary data.</text>
</comment>
<accession>A0A0N1MP09</accession>
<dbReference type="GO" id="GO:0006355">
    <property type="term" value="P:regulation of DNA-templated transcription"/>
    <property type="evidence" value="ECO:0007669"/>
    <property type="project" value="InterPro"/>
</dbReference>
<dbReference type="Pfam" id="PF01402">
    <property type="entry name" value="RHH_1"/>
    <property type="match status" value="1"/>
</dbReference>
<dbReference type="EMBL" id="JNOC01000015">
    <property type="protein sequence ID" value="KPH56400.1"/>
    <property type="molecule type" value="Genomic_DNA"/>
</dbReference>
<proteinExistence type="predicted"/>
<sequence>MEAVKITFNADSDFRQMLDEIKRDYGMKSVSEIIRKAVREYKYKLELENWHNAIKIADNDPELSSILYEDLETGELNEV</sequence>
<dbReference type="PATRIC" id="fig|35818.11.peg.263"/>
<protein>
    <recommendedName>
        <fullName evidence="1">Ribbon-helix-helix protein CopG domain-containing protein</fullName>
    </recommendedName>
</protein>
<evidence type="ECO:0000313" key="2">
    <source>
        <dbReference type="EMBL" id="KPH56400.1"/>
    </source>
</evidence>
<dbReference type="AlphaFoldDB" id="A0A0N1MP09"/>
<dbReference type="Proteomes" id="UP000037997">
    <property type="component" value="Unassembled WGS sequence"/>
</dbReference>
<dbReference type="InterPro" id="IPR010985">
    <property type="entry name" value="Ribbon_hlx_hlx"/>
</dbReference>
<name>A0A0N1MP09_9HELI</name>
<gene>
    <name evidence="2" type="ORF">HPU229334_01345</name>
</gene>
<organism evidence="2 3">
    <name type="scientific">Helicobacter pullorum</name>
    <dbReference type="NCBI Taxonomy" id="35818"/>
    <lineage>
        <taxon>Bacteria</taxon>
        <taxon>Pseudomonadati</taxon>
        <taxon>Campylobacterota</taxon>
        <taxon>Epsilonproteobacteria</taxon>
        <taxon>Campylobacterales</taxon>
        <taxon>Helicobacteraceae</taxon>
        <taxon>Helicobacter</taxon>
    </lineage>
</organism>
<dbReference type="STRING" id="35818.HPU229336_06405"/>
<evidence type="ECO:0000313" key="3">
    <source>
        <dbReference type="Proteomes" id="UP000037997"/>
    </source>
</evidence>
<reference evidence="2 3" key="1">
    <citation type="submission" date="2014-06" db="EMBL/GenBank/DDBJ databases">
        <title>Helicobacter pullorum isolates in fresh chicken meat - phenotypic and genotypic features.</title>
        <authorList>
            <person name="Borges V."/>
            <person name="Santos A."/>
            <person name="Correia C.B."/>
            <person name="Saraiva M."/>
            <person name="Menard A."/>
            <person name="Vieira L."/>
            <person name="Sampaio D.A."/>
            <person name="Gomes J.P."/>
            <person name="Oleastro M."/>
        </authorList>
    </citation>
    <scope>NUCLEOTIDE SEQUENCE [LARGE SCALE GENOMIC DNA]</scope>
    <source>
        <strain evidence="2 3">229334/12</strain>
    </source>
</reference>
<feature type="domain" description="Ribbon-helix-helix protein CopG" evidence="1">
    <location>
        <begin position="18"/>
        <end position="44"/>
    </location>
</feature>
<dbReference type="SUPFAM" id="SSF47598">
    <property type="entry name" value="Ribbon-helix-helix"/>
    <property type="match status" value="1"/>
</dbReference>
<dbReference type="RefSeq" id="WP_054197506.1">
    <property type="nucleotide sequence ID" value="NZ_JNOC01000015.1"/>
</dbReference>
<evidence type="ECO:0000259" key="1">
    <source>
        <dbReference type="Pfam" id="PF01402"/>
    </source>
</evidence>
<dbReference type="InterPro" id="IPR002145">
    <property type="entry name" value="CopG"/>
</dbReference>